<dbReference type="EMBL" id="FOZX01000002">
    <property type="protein sequence ID" value="SFS57334.1"/>
    <property type="molecule type" value="Genomic_DNA"/>
</dbReference>
<dbReference type="RefSeq" id="WP_093415618.1">
    <property type="nucleotide sequence ID" value="NZ_FOZX01000002.1"/>
</dbReference>
<dbReference type="OrthoDB" id="4481209at2"/>
<protein>
    <recommendedName>
        <fullName evidence="4">TadE-like protein</fullName>
    </recommendedName>
</protein>
<dbReference type="PROSITE" id="PS51257">
    <property type="entry name" value="PROKAR_LIPOPROTEIN"/>
    <property type="match status" value="1"/>
</dbReference>
<evidence type="ECO:0000313" key="2">
    <source>
        <dbReference type="EMBL" id="SFS57334.1"/>
    </source>
</evidence>
<gene>
    <name evidence="2" type="ORF">SAMN05660874_02084</name>
</gene>
<keyword evidence="1" id="KW-0472">Membrane</keyword>
<dbReference type="InterPro" id="IPR049790">
    <property type="entry name" value="Rv3655c/TadE"/>
</dbReference>
<dbReference type="AlphaFoldDB" id="A0A1I6QY42"/>
<evidence type="ECO:0000313" key="3">
    <source>
        <dbReference type="Proteomes" id="UP000198852"/>
    </source>
</evidence>
<evidence type="ECO:0008006" key="4">
    <source>
        <dbReference type="Google" id="ProtNLM"/>
    </source>
</evidence>
<name>A0A1I6QY42_9PSEU</name>
<feature type="transmembrane region" description="Helical" evidence="1">
    <location>
        <begin position="12"/>
        <end position="33"/>
    </location>
</feature>
<reference evidence="3" key="1">
    <citation type="submission" date="2016-10" db="EMBL/GenBank/DDBJ databases">
        <authorList>
            <person name="Varghese N."/>
            <person name="Submissions S."/>
        </authorList>
    </citation>
    <scope>NUCLEOTIDE SEQUENCE [LARGE SCALE GENOMIC DNA]</scope>
    <source>
        <strain evidence="3">DSM 44771</strain>
    </source>
</reference>
<keyword evidence="3" id="KW-1185">Reference proteome</keyword>
<dbReference type="NCBIfam" id="NF041390">
    <property type="entry name" value="TadE_Rv3655c"/>
    <property type="match status" value="1"/>
</dbReference>
<organism evidence="2 3">
    <name type="scientific">Saccharopolyspora flava</name>
    <dbReference type="NCBI Taxonomy" id="95161"/>
    <lineage>
        <taxon>Bacteria</taxon>
        <taxon>Bacillati</taxon>
        <taxon>Actinomycetota</taxon>
        <taxon>Actinomycetes</taxon>
        <taxon>Pseudonocardiales</taxon>
        <taxon>Pseudonocardiaceae</taxon>
        <taxon>Saccharopolyspora</taxon>
    </lineage>
</organism>
<dbReference type="STRING" id="95161.SAMN05660874_02084"/>
<dbReference type="Proteomes" id="UP000198852">
    <property type="component" value="Unassembled WGS sequence"/>
</dbReference>
<keyword evidence="1" id="KW-0812">Transmembrane</keyword>
<sequence length="108" mass="11256">MNDRGSVTVEAALGICSLVAVFGLLLLGCAAVLGQVRCQDAAVEAARLLARGDAPRAERAVRDLAPADARYEHAISGDQVRVRVSAHWTRAEAVAVLEPGQVPEPGEG</sequence>
<evidence type="ECO:0000256" key="1">
    <source>
        <dbReference type="SAM" id="Phobius"/>
    </source>
</evidence>
<keyword evidence="1" id="KW-1133">Transmembrane helix</keyword>
<accession>A0A1I6QY42</accession>
<proteinExistence type="predicted"/>